<comment type="caution">
    <text evidence="1">The sequence shown here is derived from an EMBL/GenBank/DDBJ whole genome shotgun (WGS) entry which is preliminary data.</text>
</comment>
<accession>A0AAD1UKU8</accession>
<organism evidence="1 2">
    <name type="scientific">Euplotes crassus</name>
    <dbReference type="NCBI Taxonomy" id="5936"/>
    <lineage>
        <taxon>Eukaryota</taxon>
        <taxon>Sar</taxon>
        <taxon>Alveolata</taxon>
        <taxon>Ciliophora</taxon>
        <taxon>Intramacronucleata</taxon>
        <taxon>Spirotrichea</taxon>
        <taxon>Hypotrichia</taxon>
        <taxon>Euplotida</taxon>
        <taxon>Euplotidae</taxon>
        <taxon>Moneuplotes</taxon>
    </lineage>
</organism>
<name>A0AAD1UKU8_EUPCR</name>
<evidence type="ECO:0000313" key="1">
    <source>
        <dbReference type="EMBL" id="CAI2370679.1"/>
    </source>
</evidence>
<gene>
    <name evidence="1" type="ORF">ECRASSUSDP1_LOCUS11996</name>
</gene>
<dbReference type="EMBL" id="CAMPGE010011879">
    <property type="protein sequence ID" value="CAI2370679.1"/>
    <property type="molecule type" value="Genomic_DNA"/>
</dbReference>
<dbReference type="Proteomes" id="UP001295684">
    <property type="component" value="Unassembled WGS sequence"/>
</dbReference>
<evidence type="ECO:0000313" key="2">
    <source>
        <dbReference type="Proteomes" id="UP001295684"/>
    </source>
</evidence>
<keyword evidence="2" id="KW-1185">Reference proteome</keyword>
<protein>
    <submittedName>
        <fullName evidence="1">Uncharacterized protein</fullName>
    </submittedName>
</protein>
<sequence length="269" mass="31529">MEVYLECPICQAQIYPGQQYCNLHAYQSFEKDSRSLISRSLRDWRKKTKLALDSKCSITGGRAEESMLSCENTIGEVALINGYSKVYSLVDSWKSHYYHLYNQVHNPKLYFSKFKGLLLPEIEDITFYKDNRKQKKDITEYFAPLKHRLHKAQIYPGRSKDDRLSWLFPIITRISAKMNSLDLCNFSMTQNQFFRIVLSLGRVKRQIFCDCKIIGKSKSSFKVPIFDISKRKTLTKEILIVRFSFQVDEGNFMQTIRGFYPNSEVKAIK</sequence>
<reference evidence="1" key="1">
    <citation type="submission" date="2023-07" db="EMBL/GenBank/DDBJ databases">
        <authorList>
            <consortium name="AG Swart"/>
            <person name="Singh M."/>
            <person name="Singh A."/>
            <person name="Seah K."/>
            <person name="Emmerich C."/>
        </authorList>
    </citation>
    <scope>NUCLEOTIDE SEQUENCE</scope>
    <source>
        <strain evidence="1">DP1</strain>
    </source>
</reference>
<dbReference type="AlphaFoldDB" id="A0AAD1UKU8"/>
<proteinExistence type="predicted"/>